<evidence type="ECO:0000259" key="3">
    <source>
        <dbReference type="Pfam" id="PF00080"/>
    </source>
</evidence>
<dbReference type="RefSeq" id="WP_147089937.1">
    <property type="nucleotide sequence ID" value="NZ_BAABJD010000001.1"/>
</dbReference>
<gene>
    <name evidence="4" type="ORF">FRF71_06990</name>
</gene>
<dbReference type="EMBL" id="CP042345">
    <property type="protein sequence ID" value="QEA15905.1"/>
    <property type="molecule type" value="Genomic_DNA"/>
</dbReference>
<accession>A0A5B8S654</accession>
<keyword evidence="5" id="KW-1185">Reference proteome</keyword>
<reference evidence="4 5" key="1">
    <citation type="journal article" date="2013" name="J. Microbiol. Biotechnol.">
        <title>Novosphingobium ginsenosidimutans sp. nov., with the ability to convert ginsenoside.</title>
        <authorList>
            <person name="Kim J.K."/>
            <person name="He D."/>
            <person name="Liu Q.M."/>
            <person name="Park H.Y."/>
            <person name="Jung M.S."/>
            <person name="Yoon M.H."/>
            <person name="Kim S.C."/>
            <person name="Im W.T."/>
        </authorList>
    </citation>
    <scope>NUCLEOTIDE SEQUENCE [LARGE SCALE GENOMIC DNA]</scope>
    <source>
        <strain evidence="4 5">FW-6</strain>
    </source>
</reference>
<dbReference type="PRINTS" id="PR00068">
    <property type="entry name" value="CUZNDISMTASE"/>
</dbReference>
<organism evidence="4 5">
    <name type="scientific">Novosphingobium ginsenosidimutans</name>
    <dbReference type="NCBI Taxonomy" id="1176536"/>
    <lineage>
        <taxon>Bacteria</taxon>
        <taxon>Pseudomonadati</taxon>
        <taxon>Pseudomonadota</taxon>
        <taxon>Alphaproteobacteria</taxon>
        <taxon>Sphingomonadales</taxon>
        <taxon>Sphingomonadaceae</taxon>
        <taxon>Novosphingobium</taxon>
    </lineage>
</organism>
<dbReference type="Pfam" id="PF00080">
    <property type="entry name" value="Sod_Cu"/>
    <property type="match status" value="1"/>
</dbReference>
<dbReference type="OrthoDB" id="5431326at2"/>
<feature type="domain" description="Superoxide dismutase copper/zinc binding" evidence="3">
    <location>
        <begin position="41"/>
        <end position="168"/>
    </location>
</feature>
<dbReference type="GO" id="GO:0005507">
    <property type="term" value="F:copper ion binding"/>
    <property type="evidence" value="ECO:0007669"/>
    <property type="project" value="InterPro"/>
</dbReference>
<dbReference type="InterPro" id="IPR001424">
    <property type="entry name" value="SOD_Cu_Zn_dom"/>
</dbReference>
<dbReference type="PANTHER" id="PTHR10003">
    <property type="entry name" value="SUPEROXIDE DISMUTASE CU-ZN -RELATED"/>
    <property type="match status" value="1"/>
</dbReference>
<comment type="similarity">
    <text evidence="1">Belongs to the Cu-Zn superoxide dismutase family.</text>
</comment>
<evidence type="ECO:0000313" key="4">
    <source>
        <dbReference type="EMBL" id="QEA15905.1"/>
    </source>
</evidence>
<sequence>MQRIVTPALVALALAGCATVDNRTTNLGSAQLANAEGRAIGTAVFDRRAGETTVSITVNGTPGAVHGMHLHAVGKCEAPFTSAGPHLNPGGHQHGKDNPQGAHLGDLPNVTIDKAGLGTANASLGLDAAAIDAALFDADGTAVVLHAAADDYRTDPSGNSGARIACGVLNRS</sequence>
<name>A0A5B8S654_9SPHN</name>
<dbReference type="Proteomes" id="UP000321172">
    <property type="component" value="Chromosome"/>
</dbReference>
<evidence type="ECO:0000313" key="5">
    <source>
        <dbReference type="Proteomes" id="UP000321172"/>
    </source>
</evidence>
<evidence type="ECO:0000256" key="1">
    <source>
        <dbReference type="ARBA" id="ARBA00010457"/>
    </source>
</evidence>
<dbReference type="InterPro" id="IPR024134">
    <property type="entry name" value="SOD_Cu/Zn_/chaperone"/>
</dbReference>
<dbReference type="InterPro" id="IPR036423">
    <property type="entry name" value="SOD-like_Cu/Zn_dom_sf"/>
</dbReference>
<dbReference type="Gene3D" id="2.60.40.200">
    <property type="entry name" value="Superoxide dismutase, copper/zinc binding domain"/>
    <property type="match status" value="1"/>
</dbReference>
<dbReference type="CDD" id="cd00305">
    <property type="entry name" value="Cu-Zn_Superoxide_Dismutase"/>
    <property type="match status" value="1"/>
</dbReference>
<dbReference type="AlphaFoldDB" id="A0A5B8S654"/>
<dbReference type="SUPFAM" id="SSF49329">
    <property type="entry name" value="Cu,Zn superoxide dismutase-like"/>
    <property type="match status" value="1"/>
</dbReference>
<proteinExistence type="inferred from homology"/>
<dbReference type="KEGG" id="ngf:FRF71_06990"/>
<dbReference type="GO" id="GO:0006801">
    <property type="term" value="P:superoxide metabolic process"/>
    <property type="evidence" value="ECO:0007669"/>
    <property type="project" value="InterPro"/>
</dbReference>
<evidence type="ECO:0000256" key="2">
    <source>
        <dbReference type="SAM" id="MobiDB-lite"/>
    </source>
</evidence>
<protein>
    <submittedName>
        <fullName evidence="4">Superoxide dismutase family protein</fullName>
    </submittedName>
</protein>
<feature type="region of interest" description="Disordered" evidence="2">
    <location>
        <begin position="83"/>
        <end position="106"/>
    </location>
</feature>
<dbReference type="PROSITE" id="PS51257">
    <property type="entry name" value="PROKAR_LIPOPROTEIN"/>
    <property type="match status" value="1"/>
</dbReference>